<sequence length="171" mass="19443">MGGIGKTTLAQKIFDDEMMKKQFSKKVWLHIFKDYSEIEILKQVLRGVGGNDVGVKTKAEVEGRLDPLLSGSLLLVLDDIWSANVWRELLRNPILKGSCRSVILFITRHEVVAREMRANYVHLAEEIDEGSGWELIRKIVFGDGEDAIISELEEVGMEIVRNVMVFLRQSK</sequence>
<feature type="domain" description="NB-ARC" evidence="1">
    <location>
        <begin position="1"/>
        <end position="141"/>
    </location>
</feature>
<organism evidence="2 3">
    <name type="scientific">Zingiber officinale</name>
    <name type="common">Ginger</name>
    <name type="synonym">Amomum zingiber</name>
    <dbReference type="NCBI Taxonomy" id="94328"/>
    <lineage>
        <taxon>Eukaryota</taxon>
        <taxon>Viridiplantae</taxon>
        <taxon>Streptophyta</taxon>
        <taxon>Embryophyta</taxon>
        <taxon>Tracheophyta</taxon>
        <taxon>Spermatophyta</taxon>
        <taxon>Magnoliopsida</taxon>
        <taxon>Liliopsida</taxon>
        <taxon>Zingiberales</taxon>
        <taxon>Zingiberaceae</taxon>
        <taxon>Zingiber</taxon>
    </lineage>
</organism>
<dbReference type="EMBL" id="JACMSC010000006">
    <property type="protein sequence ID" value="KAG6517842.1"/>
    <property type="molecule type" value="Genomic_DNA"/>
</dbReference>
<dbReference type="AlphaFoldDB" id="A0A8J5HBF2"/>
<gene>
    <name evidence="2" type="ORF">ZIOFF_021241</name>
</gene>
<evidence type="ECO:0000313" key="2">
    <source>
        <dbReference type="EMBL" id="KAG6517842.1"/>
    </source>
</evidence>
<evidence type="ECO:0000313" key="3">
    <source>
        <dbReference type="Proteomes" id="UP000734854"/>
    </source>
</evidence>
<dbReference type="OrthoDB" id="5279713at2759"/>
<dbReference type="GO" id="GO:0043531">
    <property type="term" value="F:ADP binding"/>
    <property type="evidence" value="ECO:0007669"/>
    <property type="project" value="InterPro"/>
</dbReference>
<accession>A0A8J5HBF2</accession>
<dbReference type="Pfam" id="PF00931">
    <property type="entry name" value="NB-ARC"/>
    <property type="match status" value="1"/>
</dbReference>
<keyword evidence="3" id="KW-1185">Reference proteome</keyword>
<reference evidence="2 3" key="1">
    <citation type="submission" date="2020-08" db="EMBL/GenBank/DDBJ databases">
        <title>Plant Genome Project.</title>
        <authorList>
            <person name="Zhang R.-G."/>
        </authorList>
    </citation>
    <scope>NUCLEOTIDE SEQUENCE [LARGE SCALE GENOMIC DNA]</scope>
    <source>
        <tissue evidence="2">Rhizome</tissue>
    </source>
</reference>
<dbReference type="PANTHER" id="PTHR36766">
    <property type="entry name" value="PLANT BROAD-SPECTRUM MILDEW RESISTANCE PROTEIN RPW8"/>
    <property type="match status" value="1"/>
</dbReference>
<dbReference type="InterPro" id="IPR002182">
    <property type="entry name" value="NB-ARC"/>
</dbReference>
<evidence type="ECO:0000259" key="1">
    <source>
        <dbReference type="Pfam" id="PF00931"/>
    </source>
</evidence>
<comment type="caution">
    <text evidence="2">The sequence shown here is derived from an EMBL/GenBank/DDBJ whole genome shotgun (WGS) entry which is preliminary data.</text>
</comment>
<name>A0A8J5HBF2_ZINOF</name>
<dbReference type="PANTHER" id="PTHR36766:SF70">
    <property type="entry name" value="DISEASE RESISTANCE PROTEIN RGA4"/>
    <property type="match status" value="1"/>
</dbReference>
<dbReference type="Proteomes" id="UP000734854">
    <property type="component" value="Unassembled WGS sequence"/>
</dbReference>
<proteinExistence type="predicted"/>
<protein>
    <recommendedName>
        <fullName evidence="1">NB-ARC domain-containing protein</fullName>
    </recommendedName>
</protein>